<dbReference type="Gramene" id="LPERR06G11160.1">
    <property type="protein sequence ID" value="LPERR06G11160.1"/>
    <property type="gene ID" value="LPERR06G11160"/>
</dbReference>
<dbReference type="EnsemblPlants" id="LPERR06G11160.1">
    <property type="protein sequence ID" value="LPERR06G11160.1"/>
    <property type="gene ID" value="LPERR06G11160"/>
</dbReference>
<dbReference type="HOGENOM" id="CLU_158942_4_0_1"/>
<evidence type="ECO:0000313" key="5">
    <source>
        <dbReference type="Proteomes" id="UP000032180"/>
    </source>
</evidence>
<evidence type="ECO:0000256" key="1">
    <source>
        <dbReference type="ARBA" id="ARBA00008210"/>
    </source>
</evidence>
<dbReference type="InterPro" id="IPR000864">
    <property type="entry name" value="Prot_inh_pot1"/>
</dbReference>
<dbReference type="STRING" id="77586.A0A0D9WPT8"/>
<dbReference type="PANTHER" id="PTHR33091">
    <property type="entry name" value="PROTEIN, PUTATIVE, EXPRESSED-RELATED"/>
    <property type="match status" value="1"/>
</dbReference>
<dbReference type="GO" id="GO:0009611">
    <property type="term" value="P:response to wounding"/>
    <property type="evidence" value="ECO:0007669"/>
    <property type="project" value="InterPro"/>
</dbReference>
<evidence type="ECO:0000313" key="4">
    <source>
        <dbReference type="EnsemblPlants" id="LPERR06G11160.1"/>
    </source>
</evidence>
<dbReference type="PANTHER" id="PTHR33091:SF50">
    <property type="entry name" value="OS06G0319900 PROTEIN"/>
    <property type="match status" value="1"/>
</dbReference>
<comment type="similarity">
    <text evidence="1">Belongs to the protease inhibitor I13 (potato type I serine protease inhibitor) family.</text>
</comment>
<dbReference type="Proteomes" id="UP000032180">
    <property type="component" value="Chromosome 6"/>
</dbReference>
<organism evidence="4 5">
    <name type="scientific">Leersia perrieri</name>
    <dbReference type="NCBI Taxonomy" id="77586"/>
    <lineage>
        <taxon>Eukaryota</taxon>
        <taxon>Viridiplantae</taxon>
        <taxon>Streptophyta</taxon>
        <taxon>Embryophyta</taxon>
        <taxon>Tracheophyta</taxon>
        <taxon>Spermatophyta</taxon>
        <taxon>Magnoliopsida</taxon>
        <taxon>Liliopsida</taxon>
        <taxon>Poales</taxon>
        <taxon>Poaceae</taxon>
        <taxon>BOP clade</taxon>
        <taxon>Oryzoideae</taxon>
        <taxon>Oryzeae</taxon>
        <taxon>Oryzinae</taxon>
        <taxon>Leersia</taxon>
    </lineage>
</organism>
<dbReference type="SUPFAM" id="SSF54654">
    <property type="entry name" value="CI-2 family of serine protease inhibitors"/>
    <property type="match status" value="1"/>
</dbReference>
<proteinExistence type="inferred from homology"/>
<dbReference type="InterPro" id="IPR036354">
    <property type="entry name" value="Prot_inh_pot1_sf"/>
</dbReference>
<reference evidence="5" key="2">
    <citation type="submission" date="2013-12" db="EMBL/GenBank/DDBJ databases">
        <authorList>
            <person name="Yu Y."/>
            <person name="Lee S."/>
            <person name="de Baynast K."/>
            <person name="Wissotski M."/>
            <person name="Liu L."/>
            <person name="Talag J."/>
            <person name="Goicoechea J."/>
            <person name="Angelova A."/>
            <person name="Jetty R."/>
            <person name="Kudrna D."/>
            <person name="Golser W."/>
            <person name="Rivera L."/>
            <person name="Zhang J."/>
            <person name="Wing R."/>
        </authorList>
    </citation>
    <scope>NUCLEOTIDE SEQUENCE</scope>
</reference>
<keyword evidence="3" id="KW-0722">Serine protease inhibitor</keyword>
<protein>
    <submittedName>
        <fullName evidence="4">Uncharacterized protein</fullName>
    </submittedName>
</protein>
<evidence type="ECO:0000256" key="3">
    <source>
        <dbReference type="ARBA" id="ARBA00022900"/>
    </source>
</evidence>
<keyword evidence="2" id="KW-0646">Protease inhibitor</keyword>
<evidence type="ECO:0000256" key="2">
    <source>
        <dbReference type="ARBA" id="ARBA00022690"/>
    </source>
</evidence>
<reference evidence="4 5" key="1">
    <citation type="submission" date="2012-08" db="EMBL/GenBank/DDBJ databases">
        <title>Oryza genome evolution.</title>
        <authorList>
            <person name="Wing R.A."/>
        </authorList>
    </citation>
    <scope>NUCLEOTIDE SEQUENCE</scope>
</reference>
<name>A0A0D9WPT8_9ORYZ</name>
<dbReference type="Pfam" id="PF00280">
    <property type="entry name" value="potato_inhibit"/>
    <property type="match status" value="1"/>
</dbReference>
<dbReference type="PROSITE" id="PS00285">
    <property type="entry name" value="POTATO_INHIBITOR"/>
    <property type="match status" value="1"/>
</dbReference>
<dbReference type="eggNOG" id="ENOG502SU6V">
    <property type="taxonomic scope" value="Eukaryota"/>
</dbReference>
<reference evidence="4" key="3">
    <citation type="submission" date="2015-04" db="UniProtKB">
        <authorList>
            <consortium name="EnsemblPlants"/>
        </authorList>
    </citation>
    <scope>IDENTIFICATION</scope>
</reference>
<sequence length="89" mass="9443">MSNQDDRTCLTLPKCPDGKAFWPELVGKKGSEAKAVIGSERPDITSVIFAPQDAVISGDYCCNRVRILVDCRGAVDCGDAIVTAVPMVG</sequence>
<dbReference type="AlphaFoldDB" id="A0A0D9WPT8"/>
<accession>A0A0D9WPT8</accession>
<dbReference type="GO" id="GO:0004867">
    <property type="term" value="F:serine-type endopeptidase inhibitor activity"/>
    <property type="evidence" value="ECO:0007669"/>
    <property type="project" value="UniProtKB-KW"/>
</dbReference>
<keyword evidence="5" id="KW-1185">Reference proteome</keyword>
<dbReference type="Gene3D" id="3.30.10.10">
    <property type="entry name" value="Trypsin Inhibitor V, subunit A"/>
    <property type="match status" value="1"/>
</dbReference>